<dbReference type="EMBL" id="OE000314">
    <property type="protein sequence ID" value="CAD7453346.1"/>
    <property type="molecule type" value="Genomic_DNA"/>
</dbReference>
<keyword evidence="1" id="KW-0812">Transmembrane</keyword>
<name>A0A7R9FH68_9NEOP</name>
<reference evidence="2" key="1">
    <citation type="submission" date="2020-11" db="EMBL/GenBank/DDBJ databases">
        <authorList>
            <person name="Tran Van P."/>
        </authorList>
    </citation>
    <scope>NUCLEOTIDE SEQUENCE</scope>
</reference>
<feature type="transmembrane region" description="Helical" evidence="1">
    <location>
        <begin position="228"/>
        <end position="250"/>
    </location>
</feature>
<feature type="transmembrane region" description="Helical" evidence="1">
    <location>
        <begin position="24"/>
        <end position="45"/>
    </location>
</feature>
<dbReference type="PANTHER" id="PTHR20948:SF2">
    <property type="entry name" value="TRANSMEMBRANE PROTEIN 164"/>
    <property type="match status" value="1"/>
</dbReference>
<protein>
    <recommendedName>
        <fullName evidence="3">Transmembrane protein 164</fullName>
    </recommendedName>
</protein>
<gene>
    <name evidence="2" type="ORF">TTEB3V08_LOCUS1491</name>
</gene>
<organism evidence="2">
    <name type="scientific">Timema tahoe</name>
    <dbReference type="NCBI Taxonomy" id="61484"/>
    <lineage>
        <taxon>Eukaryota</taxon>
        <taxon>Metazoa</taxon>
        <taxon>Ecdysozoa</taxon>
        <taxon>Arthropoda</taxon>
        <taxon>Hexapoda</taxon>
        <taxon>Insecta</taxon>
        <taxon>Pterygota</taxon>
        <taxon>Neoptera</taxon>
        <taxon>Polyneoptera</taxon>
        <taxon>Phasmatodea</taxon>
        <taxon>Timematodea</taxon>
        <taxon>Timematoidea</taxon>
        <taxon>Timematidae</taxon>
        <taxon>Timema</taxon>
    </lineage>
</organism>
<dbReference type="PANTHER" id="PTHR20948">
    <property type="entry name" value="TRANSMEMBRANE PROTEIN 164"/>
    <property type="match status" value="1"/>
</dbReference>
<evidence type="ECO:0008006" key="3">
    <source>
        <dbReference type="Google" id="ProtNLM"/>
    </source>
</evidence>
<dbReference type="InterPro" id="IPR026508">
    <property type="entry name" value="TMEM164"/>
</dbReference>
<dbReference type="AlphaFoldDB" id="A0A7R9FH68"/>
<evidence type="ECO:0000313" key="2">
    <source>
        <dbReference type="EMBL" id="CAD7453346.1"/>
    </source>
</evidence>
<keyword evidence="1" id="KW-0472">Membrane</keyword>
<proteinExistence type="predicted"/>
<keyword evidence="1" id="KW-1133">Transmembrane helix</keyword>
<accession>A0A7R9FH68</accession>
<evidence type="ECO:0000256" key="1">
    <source>
        <dbReference type="SAM" id="Phobius"/>
    </source>
</evidence>
<dbReference type="Pfam" id="PF14808">
    <property type="entry name" value="TMEM164"/>
    <property type="match status" value="1"/>
</dbReference>
<feature type="transmembrane region" description="Helical" evidence="1">
    <location>
        <begin position="119"/>
        <end position="138"/>
    </location>
</feature>
<feature type="transmembrane region" description="Helical" evidence="1">
    <location>
        <begin position="66"/>
        <end position="84"/>
    </location>
</feature>
<sequence length="303" mass="33714">MFKWAYIGVNGSIPGNGGADCASFLSTFNILVETVISLIIAYWLISWGTKNVSLPKYTKHVTKPQGCKTLLILVCLIWGVEIGFKLASQTIIYILNPCHVTTAMQIYLLAAPPSRSITALFRIHLNYLNGAVLAFAIPVTNSRIIRVIVEWAVFALNIFVGSVFISGPYNVEPLTDMSWCTLSYGWNLVYHFAFLQSFAFPTQVNLNHIMCPTAADPFYGPYYRTFAVLHQALLCPLTCKLFCVICSLFIPIPGWDDPSKNSEGEKVSTLVSRKGNTSEGVCKICRCEKRTLIEHTGDNIHLE</sequence>
<feature type="transmembrane region" description="Helical" evidence="1">
    <location>
        <begin position="144"/>
        <end position="165"/>
    </location>
</feature>